<keyword evidence="3" id="KW-1185">Reference proteome</keyword>
<dbReference type="Proteomes" id="UP000238274">
    <property type="component" value="Unassembled WGS sequence"/>
</dbReference>
<dbReference type="VEuPathDB" id="FungiDB:PSTT_11152"/>
<dbReference type="VEuPathDB" id="FungiDB:PSHT_14827"/>
<dbReference type="OrthoDB" id="10460426at2759"/>
<feature type="compositionally biased region" description="Polar residues" evidence="1">
    <location>
        <begin position="57"/>
        <end position="67"/>
    </location>
</feature>
<evidence type="ECO:0000313" key="2">
    <source>
        <dbReference type="EMBL" id="POV96997.1"/>
    </source>
</evidence>
<evidence type="ECO:0000313" key="3">
    <source>
        <dbReference type="Proteomes" id="UP000238274"/>
    </source>
</evidence>
<sequence length="116" mass="12748">MGNSKKRHKQLVSPSSSVADIPVSEKEKGTSKKKRSRTVIDVVDDSDEDQQVSDSVTPASTQNSKGKNLSDEDKLKKAQQVHANQLSASYAYFDPPHLSDSLDKQGQRMLAYPCKA</sequence>
<comment type="caution">
    <text evidence="2">The sequence shown here is derived from an EMBL/GenBank/DDBJ whole genome shotgun (WGS) entry which is preliminary data.</text>
</comment>
<evidence type="ECO:0000256" key="1">
    <source>
        <dbReference type="SAM" id="MobiDB-lite"/>
    </source>
</evidence>
<accession>A0A2S4UID6</accession>
<reference evidence="2 3" key="1">
    <citation type="submission" date="2017-12" db="EMBL/GenBank/DDBJ databases">
        <title>Gene loss provides genomic basis for host adaptation in cereal stripe rust fungi.</title>
        <authorList>
            <person name="Xia C."/>
        </authorList>
    </citation>
    <scope>NUCLEOTIDE SEQUENCE [LARGE SCALE GENOMIC DNA]</scope>
    <source>
        <strain evidence="2 3">93TX-2</strain>
    </source>
</reference>
<reference evidence="3" key="2">
    <citation type="journal article" date="2018" name="BMC Genomics">
        <title>Genomic insights into host adaptation between the wheat stripe rust pathogen (Puccinia striiformis f. sp. tritici) and the barley stripe rust pathogen (Puccinia striiformis f. sp. hordei).</title>
        <authorList>
            <person name="Xia C."/>
            <person name="Wang M."/>
            <person name="Yin C."/>
            <person name="Cornejo O.E."/>
            <person name="Hulbert S.H."/>
            <person name="Chen X."/>
        </authorList>
    </citation>
    <scope>NUCLEOTIDE SEQUENCE [LARGE SCALE GENOMIC DNA]</scope>
    <source>
        <strain evidence="3">93TX-2</strain>
    </source>
</reference>
<dbReference type="EMBL" id="PKSM01000349">
    <property type="protein sequence ID" value="POV96997.1"/>
    <property type="molecule type" value="Genomic_DNA"/>
</dbReference>
<feature type="region of interest" description="Disordered" evidence="1">
    <location>
        <begin position="1"/>
        <end position="79"/>
    </location>
</feature>
<organism evidence="2 3">
    <name type="scientific">Puccinia striiformis</name>
    <dbReference type="NCBI Taxonomy" id="27350"/>
    <lineage>
        <taxon>Eukaryota</taxon>
        <taxon>Fungi</taxon>
        <taxon>Dikarya</taxon>
        <taxon>Basidiomycota</taxon>
        <taxon>Pucciniomycotina</taxon>
        <taxon>Pucciniomycetes</taxon>
        <taxon>Pucciniales</taxon>
        <taxon>Pucciniaceae</taxon>
        <taxon>Puccinia</taxon>
    </lineage>
</organism>
<dbReference type="AlphaFoldDB" id="A0A2S4UID6"/>
<gene>
    <name evidence="2" type="ORF">PSHT_14827</name>
</gene>
<reference evidence="3" key="3">
    <citation type="journal article" date="2018" name="Mol. Plant Microbe Interact.">
        <title>Genome sequence resources for the wheat stripe rust pathogen (Puccinia striiformis f. sp. tritici) and the barley stripe rust pathogen (Puccinia striiformis f. sp. hordei).</title>
        <authorList>
            <person name="Xia C."/>
            <person name="Wang M."/>
            <person name="Yin C."/>
            <person name="Cornejo O.E."/>
            <person name="Hulbert S.H."/>
            <person name="Chen X."/>
        </authorList>
    </citation>
    <scope>NUCLEOTIDE SEQUENCE [LARGE SCALE GENOMIC DNA]</scope>
    <source>
        <strain evidence="3">93TX-2</strain>
    </source>
</reference>
<name>A0A2S4UID6_9BASI</name>
<proteinExistence type="predicted"/>
<protein>
    <submittedName>
        <fullName evidence="2">Uncharacterized protein</fullName>
    </submittedName>
</protein>
<feature type="compositionally biased region" description="Acidic residues" evidence="1">
    <location>
        <begin position="42"/>
        <end position="51"/>
    </location>
</feature>
<feature type="compositionally biased region" description="Basic residues" evidence="1">
    <location>
        <begin position="1"/>
        <end position="10"/>
    </location>
</feature>